<dbReference type="InterPro" id="IPR023674">
    <property type="entry name" value="Ribosomal_uL1-like"/>
</dbReference>
<dbReference type="Gene3D" id="3.30.190.20">
    <property type="match status" value="1"/>
</dbReference>
<keyword evidence="5" id="KW-1185">Reference proteome</keyword>
<dbReference type="InterPro" id="IPR016095">
    <property type="entry name" value="Ribosomal_uL1_3-a/b-sand"/>
</dbReference>
<gene>
    <name evidence="4" type="ORF">B0A55_02718</name>
</gene>
<keyword evidence="3" id="KW-0687">Ribonucleoprotein</keyword>
<proteinExistence type="inferred from homology"/>
<protein>
    <recommendedName>
        <fullName evidence="6">Ribosomal protein L1</fullName>
    </recommendedName>
</protein>
<dbReference type="OrthoDB" id="1747252at2759"/>
<reference evidence="4 5" key="1">
    <citation type="submission" date="2017-03" db="EMBL/GenBank/DDBJ databases">
        <title>Genomes of endolithic fungi from Antarctica.</title>
        <authorList>
            <person name="Coleine C."/>
            <person name="Masonjones S."/>
            <person name="Stajich J.E."/>
        </authorList>
    </citation>
    <scope>NUCLEOTIDE SEQUENCE [LARGE SCALE GENOMIC DNA]</scope>
    <source>
        <strain evidence="4 5">CCFEE 5184</strain>
    </source>
</reference>
<evidence type="ECO:0000313" key="5">
    <source>
        <dbReference type="Proteomes" id="UP000309340"/>
    </source>
</evidence>
<dbReference type="Pfam" id="PF00687">
    <property type="entry name" value="Ribosomal_L1"/>
    <property type="match status" value="1"/>
</dbReference>
<name>A0A4U0XP20_9PEZI</name>
<organism evidence="4 5">
    <name type="scientific">Friedmanniomyces simplex</name>
    <dbReference type="NCBI Taxonomy" id="329884"/>
    <lineage>
        <taxon>Eukaryota</taxon>
        <taxon>Fungi</taxon>
        <taxon>Dikarya</taxon>
        <taxon>Ascomycota</taxon>
        <taxon>Pezizomycotina</taxon>
        <taxon>Dothideomycetes</taxon>
        <taxon>Dothideomycetidae</taxon>
        <taxon>Mycosphaerellales</taxon>
        <taxon>Teratosphaeriaceae</taxon>
        <taxon>Friedmanniomyces</taxon>
    </lineage>
</organism>
<dbReference type="Gene3D" id="3.40.50.790">
    <property type="match status" value="1"/>
</dbReference>
<dbReference type="GO" id="GO:0005762">
    <property type="term" value="C:mitochondrial large ribosomal subunit"/>
    <property type="evidence" value="ECO:0007669"/>
    <property type="project" value="TreeGrafter"/>
</dbReference>
<evidence type="ECO:0000313" key="4">
    <source>
        <dbReference type="EMBL" id="TKA78136.1"/>
    </source>
</evidence>
<dbReference type="STRING" id="329884.A0A4U0XP20"/>
<dbReference type="Proteomes" id="UP000309340">
    <property type="component" value="Unassembled WGS sequence"/>
</dbReference>
<dbReference type="SUPFAM" id="SSF56808">
    <property type="entry name" value="Ribosomal protein L1"/>
    <property type="match status" value="1"/>
</dbReference>
<evidence type="ECO:0008006" key="6">
    <source>
        <dbReference type="Google" id="ProtNLM"/>
    </source>
</evidence>
<dbReference type="CDD" id="cd00403">
    <property type="entry name" value="Ribosomal_L1"/>
    <property type="match status" value="1"/>
</dbReference>
<comment type="similarity">
    <text evidence="1">Belongs to the universal ribosomal protein uL1 family.</text>
</comment>
<accession>A0A4U0XP20</accession>
<dbReference type="AlphaFoldDB" id="A0A4U0XP20"/>
<dbReference type="FunFam" id="3.40.50.790:FF:000001">
    <property type="entry name" value="50S ribosomal protein L1"/>
    <property type="match status" value="1"/>
</dbReference>
<dbReference type="PANTHER" id="PTHR36427:SF3">
    <property type="entry name" value="LARGE RIBOSOMAL SUBUNIT PROTEIN UL1M"/>
    <property type="match status" value="1"/>
</dbReference>
<dbReference type="EMBL" id="NAJQ01000120">
    <property type="protein sequence ID" value="TKA78136.1"/>
    <property type="molecule type" value="Genomic_DNA"/>
</dbReference>
<evidence type="ECO:0000256" key="2">
    <source>
        <dbReference type="ARBA" id="ARBA00022980"/>
    </source>
</evidence>
<dbReference type="InterPro" id="IPR028364">
    <property type="entry name" value="Ribosomal_uL1/biogenesis"/>
</dbReference>
<evidence type="ECO:0000256" key="3">
    <source>
        <dbReference type="ARBA" id="ARBA00023274"/>
    </source>
</evidence>
<comment type="caution">
    <text evidence="4">The sequence shown here is derived from an EMBL/GenBank/DDBJ whole genome shotgun (WGS) entry which is preliminary data.</text>
</comment>
<dbReference type="PANTHER" id="PTHR36427">
    <property type="entry name" value="54S RIBOSOMAL PROTEIN L1, MITOCHONDRIAL"/>
    <property type="match status" value="1"/>
</dbReference>
<dbReference type="GO" id="GO:0003735">
    <property type="term" value="F:structural constituent of ribosome"/>
    <property type="evidence" value="ECO:0007669"/>
    <property type="project" value="TreeGrafter"/>
</dbReference>
<keyword evidence="2" id="KW-0689">Ribosomal protein</keyword>
<evidence type="ECO:0000256" key="1">
    <source>
        <dbReference type="ARBA" id="ARBA00010531"/>
    </source>
</evidence>
<sequence>MAAPRYCPSCLCLAAPSSTLFRAAPRRPAFLPLTPRPSQQPLQLRAASLKPLKYRRKDGPVSQKRKKARTTFLVPDLKKAMQFSLVDAMRYLRASEVGRPPTSSKYELHIRLRTPKNGAVVRNRLRLPHPVKTDLRICVIAPADSPHGQAAKAAGAVIVGEEDVFLAIKDGRIEFDRCLCHTDSLPALAKAGLGRILGPRGLMPSAKTNTVVKDVAASVREMAGASEYRERFGVVRMAIGQLGFTAEEVQRNIRAFVEGVRRDMQGINDQTPKEVHEVVLSSTNGPGLSLDGTFGVAEVGVV</sequence>